<dbReference type="InterPro" id="IPR050368">
    <property type="entry name" value="ClC-type_chloride_channel"/>
</dbReference>
<evidence type="ECO:0000313" key="11">
    <source>
        <dbReference type="EMBL" id="APU45339.1"/>
    </source>
</evidence>
<evidence type="ECO:0000256" key="9">
    <source>
        <dbReference type="ARBA" id="ARBA00023303"/>
    </source>
</evidence>
<keyword evidence="7" id="KW-0869">Chloride channel</keyword>
<feature type="transmembrane region" description="Helical" evidence="10">
    <location>
        <begin position="193"/>
        <end position="217"/>
    </location>
</feature>
<feature type="transmembrane region" description="Helical" evidence="10">
    <location>
        <begin position="361"/>
        <end position="386"/>
    </location>
</feature>
<evidence type="ECO:0000256" key="7">
    <source>
        <dbReference type="ARBA" id="ARBA00023173"/>
    </source>
</evidence>
<name>A0A1L7GTX7_LIMFE</name>
<protein>
    <submittedName>
        <fullName evidence="11">Chloride channel protein</fullName>
    </submittedName>
</protein>
<gene>
    <name evidence="11" type="ORF">BUW47_02270</name>
</gene>
<feature type="transmembrane region" description="Helical" evidence="10">
    <location>
        <begin position="262"/>
        <end position="285"/>
    </location>
</feature>
<comment type="subcellular location">
    <subcellularLocation>
        <location evidence="1">Membrane</location>
        <topology evidence="1">Multi-pass membrane protein</topology>
    </subcellularLocation>
</comment>
<dbReference type="Pfam" id="PF00654">
    <property type="entry name" value="Voltage_CLC"/>
    <property type="match status" value="1"/>
</dbReference>
<dbReference type="GO" id="GO:0034707">
    <property type="term" value="C:chloride channel complex"/>
    <property type="evidence" value="ECO:0007669"/>
    <property type="project" value="UniProtKB-KW"/>
</dbReference>
<keyword evidence="2" id="KW-0813">Transport</keyword>
<organism evidence="11 12">
    <name type="scientific">Limosilactobacillus fermentum</name>
    <name type="common">Lactobacillus fermentum</name>
    <dbReference type="NCBI Taxonomy" id="1613"/>
    <lineage>
        <taxon>Bacteria</taxon>
        <taxon>Bacillati</taxon>
        <taxon>Bacillota</taxon>
        <taxon>Bacilli</taxon>
        <taxon>Lactobacillales</taxon>
        <taxon>Lactobacillaceae</taxon>
        <taxon>Limosilactobacillus</taxon>
    </lineage>
</organism>
<keyword evidence="5" id="KW-0406">Ion transport</keyword>
<evidence type="ECO:0000256" key="3">
    <source>
        <dbReference type="ARBA" id="ARBA00022692"/>
    </source>
</evidence>
<keyword evidence="9" id="KW-0407">Ion channel</keyword>
<evidence type="ECO:0000256" key="8">
    <source>
        <dbReference type="ARBA" id="ARBA00023214"/>
    </source>
</evidence>
<dbReference type="GO" id="GO:0005254">
    <property type="term" value="F:chloride channel activity"/>
    <property type="evidence" value="ECO:0007669"/>
    <property type="project" value="UniProtKB-KW"/>
</dbReference>
<feature type="transmembrane region" description="Helical" evidence="10">
    <location>
        <begin position="229"/>
        <end position="250"/>
    </location>
</feature>
<proteinExistence type="predicted"/>
<dbReference type="PRINTS" id="PR00762">
    <property type="entry name" value="CLCHANNEL"/>
</dbReference>
<feature type="transmembrane region" description="Helical" evidence="10">
    <location>
        <begin position="101"/>
        <end position="121"/>
    </location>
</feature>
<evidence type="ECO:0000256" key="4">
    <source>
        <dbReference type="ARBA" id="ARBA00022989"/>
    </source>
</evidence>
<dbReference type="InterPro" id="IPR001807">
    <property type="entry name" value="ClC"/>
</dbReference>
<dbReference type="InterPro" id="IPR014743">
    <property type="entry name" value="Cl-channel_core"/>
</dbReference>
<evidence type="ECO:0000256" key="1">
    <source>
        <dbReference type="ARBA" id="ARBA00004141"/>
    </source>
</evidence>
<sequence>MQLRQQLQRNLPIIIATVVIGVIVGTSSALLSLFLDHVEHLFLGFQESNRMPVNLDASAIHRGLSVIAGGILAGFSWYLLQKKGYRPVGLAKAVEGQRMPLFRTLAHVLTQIFFVGTGGSIGRELAPREAGAAFAQKWEDFANQHPALTLEDDDKRLLVAAAAGAGFAGVYIAPITGAFFCMELLYKRITPRAIAVSLTMSSIATMIGALVKGYVPYYLVSDRELSLRLLPYVIVVAPLMGWLGHLFGRAIKACIAKRPHQVKLLVLFPIVGLVTGLVAAVYPQIMGNGRGLAQLAMSTTAPSRIAIVALFFGLVAKPIVTLMTIRFGGYGGVLTPSISIGASLGVLLGMVYAIIVPGIPLAQFAVVGAVAFLTSSQTAPLMALFMLFEVCHLASGSFLMLALAAGLSIAVNKWLSAASN</sequence>
<feature type="transmembrane region" description="Helical" evidence="10">
    <location>
        <begin position="305"/>
        <end position="325"/>
    </location>
</feature>
<feature type="transmembrane region" description="Helical" evidence="10">
    <location>
        <begin position="398"/>
        <end position="415"/>
    </location>
</feature>
<evidence type="ECO:0000313" key="12">
    <source>
        <dbReference type="Proteomes" id="UP000185427"/>
    </source>
</evidence>
<keyword evidence="8" id="KW-0868">Chloride</keyword>
<dbReference type="OrthoDB" id="112446at2"/>
<evidence type="ECO:0000256" key="6">
    <source>
        <dbReference type="ARBA" id="ARBA00023136"/>
    </source>
</evidence>
<accession>A0A1L7GTX7</accession>
<feature type="transmembrane region" description="Helical" evidence="10">
    <location>
        <begin position="157"/>
        <end position="181"/>
    </location>
</feature>
<dbReference type="EMBL" id="CP019030">
    <property type="protein sequence ID" value="APU45339.1"/>
    <property type="molecule type" value="Genomic_DNA"/>
</dbReference>
<keyword evidence="3 10" id="KW-0812">Transmembrane</keyword>
<dbReference type="SUPFAM" id="SSF81340">
    <property type="entry name" value="Clc chloride channel"/>
    <property type="match status" value="1"/>
</dbReference>
<dbReference type="Proteomes" id="UP000185427">
    <property type="component" value="Chromosome"/>
</dbReference>
<dbReference type="RefSeq" id="WP_070955455.1">
    <property type="nucleotide sequence ID" value="NZ_CP017712.1"/>
</dbReference>
<feature type="transmembrane region" description="Helical" evidence="10">
    <location>
        <begin position="59"/>
        <end position="80"/>
    </location>
</feature>
<dbReference type="Gene3D" id="1.10.3080.10">
    <property type="entry name" value="Clc chloride channel"/>
    <property type="match status" value="1"/>
</dbReference>
<dbReference type="PANTHER" id="PTHR43427">
    <property type="entry name" value="CHLORIDE CHANNEL PROTEIN CLC-E"/>
    <property type="match status" value="1"/>
</dbReference>
<dbReference type="AlphaFoldDB" id="A0A1L7GTX7"/>
<feature type="transmembrane region" description="Helical" evidence="10">
    <location>
        <begin position="337"/>
        <end position="355"/>
    </location>
</feature>
<evidence type="ECO:0000256" key="2">
    <source>
        <dbReference type="ARBA" id="ARBA00022448"/>
    </source>
</evidence>
<dbReference type="PANTHER" id="PTHR43427:SF6">
    <property type="entry name" value="CHLORIDE CHANNEL PROTEIN CLC-E"/>
    <property type="match status" value="1"/>
</dbReference>
<feature type="transmembrane region" description="Helical" evidence="10">
    <location>
        <begin position="12"/>
        <end position="35"/>
    </location>
</feature>
<keyword evidence="6 10" id="KW-0472">Membrane</keyword>
<reference evidence="11 12" key="1">
    <citation type="submission" date="2016-12" db="EMBL/GenBank/DDBJ databases">
        <title>Complete Genome Sequence of Lactobacillus fermentum Strain SNUV175, a Probiotic for Treatment of Bacterial Vaginosis.</title>
        <authorList>
            <person name="Lee S."/>
            <person name="You H.J."/>
            <person name="Kwon B."/>
            <person name="Ko G."/>
        </authorList>
    </citation>
    <scope>NUCLEOTIDE SEQUENCE [LARGE SCALE GENOMIC DNA]</scope>
    <source>
        <strain evidence="11 12">SNUV175</strain>
    </source>
</reference>
<evidence type="ECO:0000256" key="5">
    <source>
        <dbReference type="ARBA" id="ARBA00023065"/>
    </source>
</evidence>
<keyword evidence="4 10" id="KW-1133">Transmembrane helix</keyword>
<evidence type="ECO:0000256" key="10">
    <source>
        <dbReference type="SAM" id="Phobius"/>
    </source>
</evidence>